<evidence type="ECO:0000256" key="1">
    <source>
        <dbReference type="ARBA" id="ARBA00001946"/>
    </source>
</evidence>
<dbReference type="GO" id="GO:0004707">
    <property type="term" value="F:MAP kinase activity"/>
    <property type="evidence" value="ECO:0007669"/>
    <property type="project" value="UniProtKB-UniRule"/>
</dbReference>
<evidence type="ECO:0000256" key="5">
    <source>
        <dbReference type="ARBA" id="ARBA00022679"/>
    </source>
</evidence>
<evidence type="ECO:0000256" key="2">
    <source>
        <dbReference type="ARBA" id="ARBA00008832"/>
    </source>
</evidence>
<keyword evidence="4 13" id="KW-0597">Phosphoprotein</keyword>
<sequence>MHGSFLGAAKGEGRFDCCSYRLLSSSLSDCQGFQLCPGGPTTALLPEEWSSLHAPRLEAPVLDADVAGSTPSPDDPCRMPSPPPVCPPTMSEAEGQFYSVQVGDSTFTVLKRYQQLRAIGSGAQGIVCSALDTVLGIPVAVKKLCRPFQNQTHAKRAYRELVLLKCVNHKNIIRLINVFTPQKSLEEFQDLYLVMELMDASLCQVIHMDLDHERMSYLLYQILCGIRHLHSAGIIHRDLKPSNIVVKSDCTLKILDFGLARTACTNFMMTPYVVTRYYRAPEVILGMKYKENVDIWSVGCIMGEMVKGSVIFQGTDLYMPTIFHNKWLYPDIDQWNKVIEILGTPSLEFMNRLMETVRNYVMNKPQYPGVSFTELFPDWAFPSESEQDKVKTVQARDLLSKMLVIDPECRISVEEALHHPYIHVWYDPAEADAPPPQISDKQLEEREHTIEQWKELIYEEVIDWEERNKNGLMKEDCSDVASGSASQSSSANDISSMSTEHTLASDTDSSSIDTLTGPLDESQ</sequence>
<dbReference type="PROSITE" id="PS50011">
    <property type="entry name" value="PROTEIN_KINASE_DOM"/>
    <property type="match status" value="1"/>
</dbReference>
<evidence type="ECO:0000313" key="16">
    <source>
        <dbReference type="EMBL" id="PWA23613.1"/>
    </source>
</evidence>
<comment type="caution">
    <text evidence="16">The sequence shown here is derived from an EMBL/GenBank/DDBJ whole genome shotgun (WGS) entry which is preliminary data.</text>
</comment>
<keyword evidence="6 13" id="KW-0547">Nucleotide-binding</keyword>
<comment type="function">
    <text evidence="12">Responds to activation by environmental stress and pro-inflammatory cytokines by phosphorylating a number of transcription factors, primarily components of AP-1 such as c-Jun and ATF2 and thus regulates AP-1 transcriptional activity. May play a role in the regulation of the circadian clock.</text>
</comment>
<gene>
    <name evidence="16" type="ORF">CCH79_00006043</name>
</gene>
<dbReference type="FunFam" id="1.10.510.10:FF:000009">
    <property type="entry name" value="Mitogen-activated protein kinase"/>
    <property type="match status" value="1"/>
</dbReference>
<dbReference type="SMART" id="SM00220">
    <property type="entry name" value="S_TKc"/>
    <property type="match status" value="1"/>
</dbReference>
<evidence type="ECO:0000256" key="4">
    <source>
        <dbReference type="ARBA" id="ARBA00022553"/>
    </source>
</evidence>
<comment type="catalytic activity">
    <reaction evidence="11">
        <text>L-seryl-[protein] + ATP = O-phospho-L-seryl-[protein] + ADP + H(+)</text>
        <dbReference type="Rhea" id="RHEA:17989"/>
        <dbReference type="Rhea" id="RHEA-COMP:9863"/>
        <dbReference type="Rhea" id="RHEA-COMP:11604"/>
        <dbReference type="ChEBI" id="CHEBI:15378"/>
        <dbReference type="ChEBI" id="CHEBI:29999"/>
        <dbReference type="ChEBI" id="CHEBI:30616"/>
        <dbReference type="ChEBI" id="CHEBI:83421"/>
        <dbReference type="ChEBI" id="CHEBI:456216"/>
        <dbReference type="EC" id="2.7.11.24"/>
    </reaction>
</comment>
<comment type="similarity">
    <text evidence="2 13">Belongs to the protein kinase superfamily. CMGC Ser/Thr protein kinase family. MAP kinase subfamily.</text>
</comment>
<dbReference type="PROSITE" id="PS01351">
    <property type="entry name" value="MAPK"/>
    <property type="match status" value="1"/>
</dbReference>
<dbReference type="GO" id="GO:0005524">
    <property type="term" value="F:ATP binding"/>
    <property type="evidence" value="ECO:0007669"/>
    <property type="project" value="UniProtKB-UniRule"/>
</dbReference>
<evidence type="ECO:0000256" key="12">
    <source>
        <dbReference type="ARBA" id="ARBA00059409"/>
    </source>
</evidence>
<keyword evidence="9" id="KW-0090">Biological rhythms</keyword>
<feature type="region of interest" description="Disordered" evidence="14">
    <location>
        <begin position="475"/>
        <end position="523"/>
    </location>
</feature>
<keyword evidence="5 13" id="KW-0808">Transferase</keyword>
<dbReference type="InterPro" id="IPR008271">
    <property type="entry name" value="Ser/Thr_kinase_AS"/>
</dbReference>
<dbReference type="GO" id="GO:0106310">
    <property type="term" value="F:protein serine kinase activity"/>
    <property type="evidence" value="ECO:0007669"/>
    <property type="project" value="UniProtKB-UniRule"/>
</dbReference>
<keyword evidence="8 13" id="KW-0067">ATP-binding</keyword>
<protein>
    <recommendedName>
        <fullName evidence="13">Stress-activated protein kinase JNK</fullName>
        <ecNumber evidence="13">2.7.11.24</ecNumber>
    </recommendedName>
</protein>
<comment type="subcellular location">
    <subcellularLocation>
        <location evidence="13">Cytoplasm</location>
    </subcellularLocation>
</comment>
<dbReference type="InterPro" id="IPR003527">
    <property type="entry name" value="MAP_kinase_CS"/>
</dbReference>
<evidence type="ECO:0000256" key="11">
    <source>
        <dbReference type="ARBA" id="ARBA00048312"/>
    </source>
</evidence>
<feature type="compositionally biased region" description="Low complexity" evidence="14">
    <location>
        <begin position="479"/>
        <end position="516"/>
    </location>
</feature>
<dbReference type="InterPro" id="IPR008351">
    <property type="entry name" value="MAPK_JNK"/>
</dbReference>
<comment type="function">
    <text evidence="13">Responds to activation by environmental stress and pro-inflammatory cytokines by phosphorylating a number of transcription factors, and thus regulates transcriptional activity.</text>
</comment>
<evidence type="ECO:0000256" key="8">
    <source>
        <dbReference type="ARBA" id="ARBA00022840"/>
    </source>
</evidence>
<name>A0A315VVZ5_GAMAF</name>
<dbReference type="GO" id="GO:0048511">
    <property type="term" value="P:rhythmic process"/>
    <property type="evidence" value="ECO:0007669"/>
    <property type="project" value="UniProtKB-KW"/>
</dbReference>
<keyword evidence="17" id="KW-1185">Reference proteome</keyword>
<dbReference type="Pfam" id="PF00069">
    <property type="entry name" value="Pkinase"/>
    <property type="match status" value="1"/>
</dbReference>
<evidence type="ECO:0000256" key="7">
    <source>
        <dbReference type="ARBA" id="ARBA00022777"/>
    </source>
</evidence>
<dbReference type="InterPro" id="IPR011009">
    <property type="entry name" value="Kinase-like_dom_sf"/>
</dbReference>
<keyword evidence="13" id="KW-0460">Magnesium</keyword>
<dbReference type="STRING" id="33528.ENSGAFP00000012460"/>
<evidence type="ECO:0000256" key="9">
    <source>
        <dbReference type="ARBA" id="ARBA00023108"/>
    </source>
</evidence>
<dbReference type="PRINTS" id="PR01772">
    <property type="entry name" value="JNKMAPKINASE"/>
</dbReference>
<dbReference type="Gene3D" id="3.30.200.20">
    <property type="entry name" value="Phosphorylase Kinase, domain 1"/>
    <property type="match status" value="1"/>
</dbReference>
<organism evidence="16 17">
    <name type="scientific">Gambusia affinis</name>
    <name type="common">Western mosquitofish</name>
    <name type="synonym">Heterandria affinis</name>
    <dbReference type="NCBI Taxonomy" id="33528"/>
    <lineage>
        <taxon>Eukaryota</taxon>
        <taxon>Metazoa</taxon>
        <taxon>Chordata</taxon>
        <taxon>Craniata</taxon>
        <taxon>Vertebrata</taxon>
        <taxon>Euteleostomi</taxon>
        <taxon>Actinopterygii</taxon>
        <taxon>Neopterygii</taxon>
        <taxon>Teleostei</taxon>
        <taxon>Neoteleostei</taxon>
        <taxon>Acanthomorphata</taxon>
        <taxon>Ovalentaria</taxon>
        <taxon>Atherinomorphae</taxon>
        <taxon>Cyprinodontiformes</taxon>
        <taxon>Poeciliidae</taxon>
        <taxon>Poeciliinae</taxon>
        <taxon>Gambusia</taxon>
    </lineage>
</organism>
<keyword evidence="3 13" id="KW-0723">Serine/threonine-protein kinase</keyword>
<comment type="cofactor">
    <cofactor evidence="1 13">
        <name>Mg(2+)</name>
        <dbReference type="ChEBI" id="CHEBI:18420"/>
    </cofactor>
</comment>
<dbReference type="GO" id="GO:0005737">
    <property type="term" value="C:cytoplasm"/>
    <property type="evidence" value="ECO:0007669"/>
    <property type="project" value="UniProtKB-SubCell"/>
</dbReference>
<dbReference type="InterPro" id="IPR050117">
    <property type="entry name" value="MAPK"/>
</dbReference>
<dbReference type="AlphaFoldDB" id="A0A315VVZ5"/>
<dbReference type="Gene3D" id="1.10.510.10">
    <property type="entry name" value="Transferase(Phosphotransferase) domain 1"/>
    <property type="match status" value="1"/>
</dbReference>
<dbReference type="PROSITE" id="PS00108">
    <property type="entry name" value="PROTEIN_KINASE_ST"/>
    <property type="match status" value="1"/>
</dbReference>
<dbReference type="Proteomes" id="UP000250572">
    <property type="component" value="Unassembled WGS sequence"/>
</dbReference>
<comment type="catalytic activity">
    <reaction evidence="10">
        <text>L-threonyl-[protein] + ATP = O-phospho-L-threonyl-[protein] + ADP + H(+)</text>
        <dbReference type="Rhea" id="RHEA:46608"/>
        <dbReference type="Rhea" id="RHEA-COMP:11060"/>
        <dbReference type="Rhea" id="RHEA-COMP:11605"/>
        <dbReference type="ChEBI" id="CHEBI:15378"/>
        <dbReference type="ChEBI" id="CHEBI:30013"/>
        <dbReference type="ChEBI" id="CHEBI:30616"/>
        <dbReference type="ChEBI" id="CHEBI:61977"/>
        <dbReference type="ChEBI" id="CHEBI:456216"/>
        <dbReference type="EC" id="2.7.11.24"/>
    </reaction>
</comment>
<proteinExistence type="inferred from homology"/>
<evidence type="ECO:0000256" key="13">
    <source>
        <dbReference type="RuleBase" id="RU368052"/>
    </source>
</evidence>
<dbReference type="FunFam" id="3.30.200.20:FF:000210">
    <property type="entry name" value="Mitogen-activated protein kinase"/>
    <property type="match status" value="1"/>
</dbReference>
<dbReference type="EMBL" id="NHOQ01001578">
    <property type="protein sequence ID" value="PWA23613.1"/>
    <property type="molecule type" value="Genomic_DNA"/>
</dbReference>
<keyword evidence="7 13" id="KW-0418">Kinase</keyword>
<dbReference type="PANTHER" id="PTHR24055">
    <property type="entry name" value="MITOGEN-ACTIVATED PROTEIN KINASE"/>
    <property type="match status" value="1"/>
</dbReference>
<dbReference type="SUPFAM" id="SSF56112">
    <property type="entry name" value="Protein kinase-like (PK-like)"/>
    <property type="match status" value="1"/>
</dbReference>
<reference evidence="16 17" key="1">
    <citation type="journal article" date="2018" name="G3 (Bethesda)">
        <title>A High-Quality Reference Genome for the Invasive Mosquitofish Gambusia affinis Using a Chicago Library.</title>
        <authorList>
            <person name="Hoffberg S.L."/>
            <person name="Troendle N.J."/>
            <person name="Glenn T.C."/>
            <person name="Mahmud O."/>
            <person name="Louha S."/>
            <person name="Chalopin D."/>
            <person name="Bennetzen J.L."/>
            <person name="Mauricio R."/>
        </authorList>
    </citation>
    <scope>NUCLEOTIDE SEQUENCE [LARGE SCALE GENOMIC DNA]</scope>
    <source>
        <strain evidence="16">NE01/NJP1002.9</strain>
        <tissue evidence="16">Muscle</tissue>
    </source>
</reference>
<evidence type="ECO:0000256" key="14">
    <source>
        <dbReference type="SAM" id="MobiDB-lite"/>
    </source>
</evidence>
<evidence type="ECO:0000256" key="10">
    <source>
        <dbReference type="ARBA" id="ARBA00047592"/>
    </source>
</evidence>
<dbReference type="InterPro" id="IPR000719">
    <property type="entry name" value="Prot_kinase_dom"/>
</dbReference>
<dbReference type="EC" id="2.7.11.24" evidence="13"/>
<evidence type="ECO:0000313" key="17">
    <source>
        <dbReference type="Proteomes" id="UP000250572"/>
    </source>
</evidence>
<evidence type="ECO:0000256" key="3">
    <source>
        <dbReference type="ARBA" id="ARBA00022527"/>
    </source>
</evidence>
<accession>A0A315VVZ5</accession>
<feature type="domain" description="Protein kinase" evidence="15">
    <location>
        <begin position="113"/>
        <end position="422"/>
    </location>
</feature>
<evidence type="ECO:0000259" key="15">
    <source>
        <dbReference type="PROSITE" id="PS50011"/>
    </source>
</evidence>
<evidence type="ECO:0000256" key="6">
    <source>
        <dbReference type="ARBA" id="ARBA00022741"/>
    </source>
</evidence>